<dbReference type="InterPro" id="IPR011049">
    <property type="entry name" value="Serralysin-like_metalloprot_C"/>
</dbReference>
<gene>
    <name evidence="5" type="ORF">LRP49_03905</name>
</gene>
<feature type="region of interest" description="Disordered" evidence="4">
    <location>
        <begin position="628"/>
        <end position="713"/>
    </location>
</feature>
<proteinExistence type="predicted"/>
<dbReference type="SUPFAM" id="SSF51120">
    <property type="entry name" value="beta-Roll"/>
    <property type="match status" value="6"/>
</dbReference>
<organism evidence="5 6">
    <name type="scientific">Enterovibrio qingdaonensis</name>
    <dbReference type="NCBI Taxonomy" id="2899818"/>
    <lineage>
        <taxon>Bacteria</taxon>
        <taxon>Pseudomonadati</taxon>
        <taxon>Pseudomonadota</taxon>
        <taxon>Gammaproteobacteria</taxon>
        <taxon>Vibrionales</taxon>
        <taxon>Vibrionaceae</taxon>
        <taxon>Enterovibrio</taxon>
    </lineage>
</organism>
<dbReference type="PROSITE" id="PS00330">
    <property type="entry name" value="HEMOLYSIN_CALCIUM"/>
    <property type="match status" value="12"/>
</dbReference>
<evidence type="ECO:0000256" key="3">
    <source>
        <dbReference type="ARBA" id="ARBA00022837"/>
    </source>
</evidence>
<feature type="compositionally biased region" description="Basic and acidic residues" evidence="4">
    <location>
        <begin position="704"/>
        <end position="713"/>
    </location>
</feature>
<feature type="region of interest" description="Disordered" evidence="4">
    <location>
        <begin position="162"/>
        <end position="200"/>
    </location>
</feature>
<dbReference type="RefSeq" id="WP_274140378.1">
    <property type="nucleotide sequence ID" value="NZ_JAJUBB010000002.1"/>
</dbReference>
<protein>
    <submittedName>
        <fullName evidence="5">Calcium-binding protein</fullName>
    </submittedName>
</protein>
<dbReference type="InterPro" id="IPR018511">
    <property type="entry name" value="Hemolysin-typ_Ca-bd_CS"/>
</dbReference>
<evidence type="ECO:0000256" key="1">
    <source>
        <dbReference type="ARBA" id="ARBA00004613"/>
    </source>
</evidence>
<evidence type="ECO:0000256" key="4">
    <source>
        <dbReference type="SAM" id="MobiDB-lite"/>
    </source>
</evidence>
<keyword evidence="6" id="KW-1185">Reference proteome</keyword>
<accession>A0ABT5QH81</accession>
<comment type="subcellular location">
    <subcellularLocation>
        <location evidence="1">Secreted</location>
    </subcellularLocation>
</comment>
<evidence type="ECO:0000313" key="6">
    <source>
        <dbReference type="Proteomes" id="UP001149821"/>
    </source>
</evidence>
<dbReference type="InterPro" id="IPR001343">
    <property type="entry name" value="Hemolysn_Ca-bd"/>
</dbReference>
<feature type="compositionally biased region" description="Low complexity" evidence="4">
    <location>
        <begin position="162"/>
        <end position="177"/>
    </location>
</feature>
<dbReference type="Gene3D" id="2.150.10.10">
    <property type="entry name" value="Serralysin-like metalloprotease, C-terminal"/>
    <property type="match status" value="11"/>
</dbReference>
<keyword evidence="3" id="KW-0106">Calcium</keyword>
<keyword evidence="2" id="KW-0964">Secreted</keyword>
<dbReference type="Proteomes" id="UP001149821">
    <property type="component" value="Unassembled WGS sequence"/>
</dbReference>
<evidence type="ECO:0000313" key="5">
    <source>
        <dbReference type="EMBL" id="MDD1780339.1"/>
    </source>
</evidence>
<comment type="caution">
    <text evidence="5">The sequence shown here is derived from an EMBL/GenBank/DDBJ whole genome shotgun (WGS) entry which is preliminary data.</text>
</comment>
<dbReference type="InterPro" id="IPR050557">
    <property type="entry name" value="RTX_toxin/Mannuronan_C5-epim"/>
</dbReference>
<dbReference type="Pfam" id="PF00353">
    <property type="entry name" value="HemolysinCabind"/>
    <property type="match status" value="12"/>
</dbReference>
<dbReference type="EMBL" id="JAJUBB010000002">
    <property type="protein sequence ID" value="MDD1780339.1"/>
    <property type="molecule type" value="Genomic_DNA"/>
</dbReference>
<evidence type="ECO:0000256" key="2">
    <source>
        <dbReference type="ARBA" id="ARBA00022525"/>
    </source>
</evidence>
<dbReference type="PRINTS" id="PR00313">
    <property type="entry name" value="CABNDNGRPT"/>
</dbReference>
<feature type="region of interest" description="Disordered" evidence="4">
    <location>
        <begin position="99"/>
        <end position="125"/>
    </location>
</feature>
<dbReference type="PANTHER" id="PTHR38340">
    <property type="entry name" value="S-LAYER PROTEIN"/>
    <property type="match status" value="1"/>
</dbReference>
<dbReference type="PANTHER" id="PTHR38340:SF1">
    <property type="entry name" value="S-LAYER PROTEIN"/>
    <property type="match status" value="1"/>
</dbReference>
<feature type="region of interest" description="Disordered" evidence="4">
    <location>
        <begin position="734"/>
        <end position="855"/>
    </location>
</feature>
<name>A0ABT5QH81_9GAMM</name>
<sequence>MDNTLVVTHIEGKAVAVAPNGSPMSVENGSVLKQGQLLASNFGDMAIVQTEDDSLVLNGDIFFVDEDGAEALELPDDIANIIAAIESGDDPLELEDAETAAGESVQSGSAPVFSGFNETEEDSDDSTQRILEALFERIVELNPDLDLTRDQFNFLANNSFSSSQRNVANNDNNQDDNPITDVGDSEPTSASLSAGVEDAPEDVVIEGTNAEDDLNGDSPDETLYGYQGNDNIRGSDGDDTIKAGKGQDTAYGDLGDDTIYGGRGADTLFGDTSTNATNSNEFSVNGDLEAWGDDSRRRWGLFDDDQVEGWSTPDDVKIEFQQGGFGGGPANDISNTIMELDSTSNLTVQQTIDVSSITGDTYSALSLDFDYANRYKGGNTETSQFSVEVTDLDGIVLFSQFFDNTQPNTHFENYQGYLIVPQGTESITVSFSGEGRSDGFGALIDNVSLTEVYHDVEVDGVVYEFTGNADVIYGGRGADKIFGESGDDELHGNQGNDDLSGGTGNDVLKGGRGRDVLHGDEGDDQLFGGRGRDELQGGLGDDTLRGGLGADLLYGAEGDDTLHGNKGADRIFGGSDDDIIFGGRGSDYLKGDSGNDNVKGGLGADIIKGGDGDDSLYGGKGHDDLEGDAGNDILFGGRGRDDLDGGDGDDVLNGGRGNDELHGDAGNDVLNGGLGKDEIQGGTGDDLARGGKGADSIYGGSGEDTLHGNRGADRIFGGSDDDIIFGGRGNDYLKGDAGDDTVKGGSGSDTIKGGDGTDSLFGGRGSDDLEGDAGNDVLAGGRGNDDIDGGEGNDSLKGGLGNDELHGDAGNDLLLGGQGDDELQGGEGSDSLIGGHGDDRLYGAEGNDTLSGGEGNDVAYGGLGNDIVKGGLGDDVLSGSEGDDIVFGGQGNDVLSGANDNDILLGGLGNDDLNGGGGDDILLGGKGNDVMHGSSGSDVIYGGEGNNSMVLGSGNNIVAYDGKGNDIVVDFSLRDDKIAIPRSLGALSLSALALSVFEGDTVITVGSNTLTLVGLDPSDLSDDNFTFVSDEEFDALLGNNGALSFEEHAVVSQSEGSFLATGSLLGEDNTVGAWHIKTISVDGADYDVPNSTIVIQTEHGELTIFGQDDVRHAEGEYAYQLTSEALEDEELEHFDIKLVNDLGETVDAVFDIKAGENTDDDLHDLTDDYEIEGTAGNNLLIGDGDANNIRGFAGNDYIDGGLGNDLIAGGAGSDTLEGGEGSDTFVFLQSDADTETIDTIVDYSPTIDILDFTDVLGGVEEENIGDYLVALENNDDNEAVLSIATDGDVVDQQIVFSNTSVADLAALVGAPSASSTDVISTMLEENKILVSNF</sequence>
<feature type="region of interest" description="Disordered" evidence="4">
    <location>
        <begin position="484"/>
        <end position="540"/>
    </location>
</feature>
<reference evidence="5" key="1">
    <citation type="submission" date="2021-12" db="EMBL/GenBank/DDBJ databases">
        <title>Enterovibrio ZSDZ35 sp. nov. and Enterovibrio ZSDZ42 sp. nov., isolated from coastal seawater in Qingdao.</title>
        <authorList>
            <person name="Zhang P."/>
        </authorList>
    </citation>
    <scope>NUCLEOTIDE SEQUENCE</scope>
    <source>
        <strain evidence="5">ZSDZ35</strain>
    </source>
</reference>